<feature type="binding site" evidence="8">
    <location>
        <position position="182"/>
    </location>
    <ligand>
        <name>ATP</name>
        <dbReference type="ChEBI" id="CHEBI:30616"/>
    </ligand>
</feature>
<feature type="binding site" evidence="8">
    <location>
        <position position="131"/>
    </location>
    <ligand>
        <name>L-tryptophan</name>
        <dbReference type="ChEBI" id="CHEBI:57912"/>
    </ligand>
</feature>
<evidence type="ECO:0000256" key="5">
    <source>
        <dbReference type="ARBA" id="ARBA00022917"/>
    </source>
</evidence>
<name>A0A660SMC7_UNCT6</name>
<keyword evidence="4 8" id="KW-0067">ATP-binding</keyword>
<evidence type="ECO:0000256" key="1">
    <source>
        <dbReference type="ARBA" id="ARBA00005594"/>
    </source>
</evidence>
<dbReference type="InterPro" id="IPR002306">
    <property type="entry name" value="Trp-tRNA-ligase"/>
</dbReference>
<keyword evidence="5 8" id="KW-0648">Protein biosynthesis</keyword>
<evidence type="ECO:0000313" key="11">
    <source>
        <dbReference type="Proteomes" id="UP000271125"/>
    </source>
</evidence>
<reference evidence="10 11" key="1">
    <citation type="submission" date="2018-06" db="EMBL/GenBank/DDBJ databases">
        <title>Extensive metabolic versatility and redundancy in microbially diverse, dynamic hydrothermal sediments.</title>
        <authorList>
            <person name="Dombrowski N."/>
            <person name="Teske A."/>
            <person name="Baker B.J."/>
        </authorList>
    </citation>
    <scope>NUCLEOTIDE SEQUENCE [LARGE SCALE GENOMIC DNA]</scope>
    <source>
        <strain evidence="10">B10_G13</strain>
    </source>
</reference>
<keyword evidence="6 8" id="KW-0030">Aminoacyl-tRNA synthetase</keyword>
<comment type="subunit">
    <text evidence="8">Homodimer.</text>
</comment>
<evidence type="ECO:0000313" key="10">
    <source>
        <dbReference type="EMBL" id="RKX71120.1"/>
    </source>
</evidence>
<comment type="function">
    <text evidence="8">Catalyzes the attachment of tryptophan to tRNA(Trp).</text>
</comment>
<dbReference type="InterPro" id="IPR002305">
    <property type="entry name" value="aa-tRNA-synth_Ic"/>
</dbReference>
<evidence type="ECO:0000256" key="7">
    <source>
        <dbReference type="ARBA" id="ARBA00049929"/>
    </source>
</evidence>
<protein>
    <recommendedName>
        <fullName evidence="8">Tryptophan--tRNA ligase</fullName>
        <ecNumber evidence="8">6.1.1.2</ecNumber>
    </recommendedName>
    <alternativeName>
        <fullName evidence="8">Tryptophanyl-tRNA synthetase</fullName>
        <shortName evidence="8">TrpRS</shortName>
    </alternativeName>
</protein>
<sequence length="324" mass="37017">MRVLSGIQPSGSLHIANYFSMMKRMIEFQEENELICFIVNYHALTTVFNKEELSKNTISAAIDFLSLGIDPEKSIFFVQSDVPEVLELTWILSNVTPVGLLQRAHSYKDKIARGIPANHGLFSYPVLMAADILIYKPDIVPVGKDQKQHVEIARDIAIKFNNIYGDIFKIPEADIEKEVASVTGIDGQKMSKSYNNTIKIFATIEEIQKSCMSIVTDSTPIDKPKNPDKSVLFEIYSLFLDSNEKKELRDRFLTPGLRYGDIKKELYKRIVKYFAPFREKRVYYENHKDVVCDILSEGAKKAQSEARKTLEEIKDVIGLNYRKA</sequence>
<accession>A0A660SMC7</accession>
<comment type="similarity">
    <text evidence="1 8 9">Belongs to the class-I aminoacyl-tRNA synthetase family.</text>
</comment>
<dbReference type="GO" id="GO:0005524">
    <property type="term" value="F:ATP binding"/>
    <property type="evidence" value="ECO:0007669"/>
    <property type="project" value="UniProtKB-UniRule"/>
</dbReference>
<comment type="caution">
    <text evidence="10">The sequence shown here is derived from an EMBL/GenBank/DDBJ whole genome shotgun (WGS) entry which is preliminary data.</text>
</comment>
<dbReference type="PANTHER" id="PTHR43766">
    <property type="entry name" value="TRYPTOPHAN--TRNA LIGASE, MITOCHONDRIAL"/>
    <property type="match status" value="1"/>
</dbReference>
<dbReference type="Proteomes" id="UP000271125">
    <property type="component" value="Unassembled WGS sequence"/>
</dbReference>
<keyword evidence="2 8" id="KW-0436">Ligase</keyword>
<evidence type="ECO:0000256" key="2">
    <source>
        <dbReference type="ARBA" id="ARBA00022598"/>
    </source>
</evidence>
<dbReference type="AlphaFoldDB" id="A0A660SMC7"/>
<evidence type="ECO:0000256" key="9">
    <source>
        <dbReference type="RuleBase" id="RU363036"/>
    </source>
</evidence>
<keyword evidence="8" id="KW-0963">Cytoplasm</keyword>
<dbReference type="CDD" id="cd00806">
    <property type="entry name" value="TrpRS_core"/>
    <property type="match status" value="1"/>
</dbReference>
<dbReference type="NCBIfam" id="TIGR00233">
    <property type="entry name" value="trpS"/>
    <property type="match status" value="1"/>
</dbReference>
<dbReference type="GO" id="GO:0005829">
    <property type="term" value="C:cytosol"/>
    <property type="evidence" value="ECO:0007669"/>
    <property type="project" value="TreeGrafter"/>
</dbReference>
<proteinExistence type="inferred from homology"/>
<evidence type="ECO:0000256" key="4">
    <source>
        <dbReference type="ARBA" id="ARBA00022840"/>
    </source>
</evidence>
<dbReference type="EMBL" id="QNBD01000103">
    <property type="protein sequence ID" value="RKX71120.1"/>
    <property type="molecule type" value="Genomic_DNA"/>
</dbReference>
<keyword evidence="3 8" id="KW-0547">Nucleotide-binding</keyword>
<organism evidence="10 11">
    <name type="scientific">candidate division TA06 bacterium</name>
    <dbReference type="NCBI Taxonomy" id="2250710"/>
    <lineage>
        <taxon>Bacteria</taxon>
        <taxon>Bacteria division TA06</taxon>
    </lineage>
</organism>
<dbReference type="InterPro" id="IPR024109">
    <property type="entry name" value="Trp-tRNA-ligase_bac-type"/>
</dbReference>
<dbReference type="PRINTS" id="PR01039">
    <property type="entry name" value="TRNASYNTHTRP"/>
</dbReference>
<evidence type="ECO:0000256" key="6">
    <source>
        <dbReference type="ARBA" id="ARBA00023146"/>
    </source>
</evidence>
<dbReference type="PANTHER" id="PTHR43766:SF1">
    <property type="entry name" value="TRYPTOPHAN--TRNA LIGASE, MITOCHONDRIAL"/>
    <property type="match status" value="1"/>
</dbReference>
<dbReference type="FunFam" id="1.10.240.10:FF:000005">
    <property type="entry name" value="Tryptophan--tRNA ligase"/>
    <property type="match status" value="1"/>
</dbReference>
<evidence type="ECO:0000256" key="8">
    <source>
        <dbReference type="HAMAP-Rule" id="MF_00140"/>
    </source>
</evidence>
<comment type="caution">
    <text evidence="8">Lacks conserved residue(s) required for the propagation of feature annotation.</text>
</comment>
<feature type="short sequence motif" description="'KMSKS' region" evidence="8">
    <location>
        <begin position="189"/>
        <end position="193"/>
    </location>
</feature>
<dbReference type="HAMAP" id="MF_00140_B">
    <property type="entry name" value="Trp_tRNA_synth_B"/>
    <property type="match status" value="1"/>
</dbReference>
<comment type="catalytic activity">
    <reaction evidence="7 8">
        <text>tRNA(Trp) + L-tryptophan + ATP = L-tryptophyl-tRNA(Trp) + AMP + diphosphate + H(+)</text>
        <dbReference type="Rhea" id="RHEA:24080"/>
        <dbReference type="Rhea" id="RHEA-COMP:9671"/>
        <dbReference type="Rhea" id="RHEA-COMP:9705"/>
        <dbReference type="ChEBI" id="CHEBI:15378"/>
        <dbReference type="ChEBI" id="CHEBI:30616"/>
        <dbReference type="ChEBI" id="CHEBI:33019"/>
        <dbReference type="ChEBI" id="CHEBI:57912"/>
        <dbReference type="ChEBI" id="CHEBI:78442"/>
        <dbReference type="ChEBI" id="CHEBI:78535"/>
        <dbReference type="ChEBI" id="CHEBI:456215"/>
        <dbReference type="EC" id="6.1.1.2"/>
    </reaction>
</comment>
<evidence type="ECO:0000256" key="3">
    <source>
        <dbReference type="ARBA" id="ARBA00022741"/>
    </source>
</evidence>
<comment type="subcellular location">
    <subcellularLocation>
        <location evidence="8">Cytoplasm</location>
    </subcellularLocation>
</comment>
<feature type="binding site" evidence="8">
    <location>
        <begin position="8"/>
        <end position="10"/>
    </location>
    <ligand>
        <name>ATP</name>
        <dbReference type="ChEBI" id="CHEBI:30616"/>
    </ligand>
</feature>
<dbReference type="InterPro" id="IPR050203">
    <property type="entry name" value="Trp-tRNA_synthetase"/>
</dbReference>
<feature type="binding site" evidence="8">
    <location>
        <begin position="143"/>
        <end position="145"/>
    </location>
    <ligand>
        <name>ATP</name>
        <dbReference type="ChEBI" id="CHEBI:30616"/>
    </ligand>
</feature>
<dbReference type="Pfam" id="PF00579">
    <property type="entry name" value="tRNA-synt_1b"/>
    <property type="match status" value="1"/>
</dbReference>
<feature type="binding site" evidence="8">
    <location>
        <begin position="189"/>
        <end position="193"/>
    </location>
    <ligand>
        <name>ATP</name>
        <dbReference type="ChEBI" id="CHEBI:30616"/>
    </ligand>
</feature>
<dbReference type="Gene3D" id="3.40.50.620">
    <property type="entry name" value="HUPs"/>
    <property type="match status" value="1"/>
</dbReference>
<dbReference type="EC" id="6.1.1.2" evidence="8"/>
<dbReference type="SUPFAM" id="SSF52374">
    <property type="entry name" value="Nucleotidylyl transferase"/>
    <property type="match status" value="1"/>
</dbReference>
<gene>
    <name evidence="8 10" type="primary">trpS</name>
    <name evidence="10" type="ORF">DRP43_02740</name>
</gene>
<dbReference type="GO" id="GO:0004830">
    <property type="term" value="F:tryptophan-tRNA ligase activity"/>
    <property type="evidence" value="ECO:0007669"/>
    <property type="project" value="UniProtKB-UniRule"/>
</dbReference>
<dbReference type="InterPro" id="IPR014729">
    <property type="entry name" value="Rossmann-like_a/b/a_fold"/>
</dbReference>
<dbReference type="Gene3D" id="1.10.240.10">
    <property type="entry name" value="Tyrosyl-Transfer RNA Synthetase"/>
    <property type="match status" value="1"/>
</dbReference>
<dbReference type="GO" id="GO:0006436">
    <property type="term" value="P:tryptophanyl-tRNA aminoacylation"/>
    <property type="evidence" value="ECO:0007669"/>
    <property type="project" value="UniProtKB-UniRule"/>
</dbReference>